<reference evidence="2" key="1">
    <citation type="journal article" date="2021" name="Front. Plant Sci.">
        <title>Chromosome-Scale Genome Assembly for Chinese Sour Jujube and Insights Into Its Genome Evolution and Domestication Signature.</title>
        <authorList>
            <person name="Shen L.-Y."/>
            <person name="Luo H."/>
            <person name="Wang X.-L."/>
            <person name="Wang X.-M."/>
            <person name="Qiu X.-J."/>
            <person name="Liu H."/>
            <person name="Zhou S.-S."/>
            <person name="Jia K.-H."/>
            <person name="Nie S."/>
            <person name="Bao Y.-T."/>
            <person name="Zhang R.-G."/>
            <person name="Yun Q.-Z."/>
            <person name="Chai Y.-H."/>
            <person name="Lu J.-Y."/>
            <person name="Li Y."/>
            <person name="Zhao S.-W."/>
            <person name="Mao J.-F."/>
            <person name="Jia S.-G."/>
            <person name="Mao Y.-M."/>
        </authorList>
    </citation>
    <scope>NUCLEOTIDE SEQUENCE</scope>
    <source>
        <strain evidence="2">AT0</strain>
        <tissue evidence="2">Leaf</tissue>
    </source>
</reference>
<dbReference type="Proteomes" id="UP000813462">
    <property type="component" value="Unassembled WGS sequence"/>
</dbReference>
<dbReference type="AlphaFoldDB" id="A0A978VH09"/>
<keyword evidence="1" id="KW-0472">Membrane</keyword>
<keyword evidence="1" id="KW-1133">Transmembrane helix</keyword>
<name>A0A978VH09_ZIZJJ</name>
<gene>
    <name evidence="2" type="ORF">FEM48_Zijuj04G0013400</name>
</gene>
<evidence type="ECO:0000313" key="2">
    <source>
        <dbReference type="EMBL" id="KAH7532378.1"/>
    </source>
</evidence>
<sequence>MLSVEKAQNIVGIIGGISGGIQLALYVWYYKTTPKEDIDGVGTTSKEDIDGVGTTSKEDIDDVAKLAV</sequence>
<comment type="caution">
    <text evidence="2">The sequence shown here is derived from an EMBL/GenBank/DDBJ whole genome shotgun (WGS) entry which is preliminary data.</text>
</comment>
<feature type="transmembrane region" description="Helical" evidence="1">
    <location>
        <begin position="7"/>
        <end position="29"/>
    </location>
</feature>
<proteinExistence type="predicted"/>
<accession>A0A978VH09</accession>
<keyword evidence="1" id="KW-0812">Transmembrane</keyword>
<evidence type="ECO:0000313" key="3">
    <source>
        <dbReference type="Proteomes" id="UP000813462"/>
    </source>
</evidence>
<dbReference type="EMBL" id="JAEACU010000004">
    <property type="protein sequence ID" value="KAH7532378.1"/>
    <property type="molecule type" value="Genomic_DNA"/>
</dbReference>
<organism evidence="2 3">
    <name type="scientific">Ziziphus jujuba var. spinosa</name>
    <dbReference type="NCBI Taxonomy" id="714518"/>
    <lineage>
        <taxon>Eukaryota</taxon>
        <taxon>Viridiplantae</taxon>
        <taxon>Streptophyta</taxon>
        <taxon>Embryophyta</taxon>
        <taxon>Tracheophyta</taxon>
        <taxon>Spermatophyta</taxon>
        <taxon>Magnoliopsida</taxon>
        <taxon>eudicotyledons</taxon>
        <taxon>Gunneridae</taxon>
        <taxon>Pentapetalae</taxon>
        <taxon>rosids</taxon>
        <taxon>fabids</taxon>
        <taxon>Rosales</taxon>
        <taxon>Rhamnaceae</taxon>
        <taxon>Paliureae</taxon>
        <taxon>Ziziphus</taxon>
    </lineage>
</organism>
<evidence type="ECO:0000256" key="1">
    <source>
        <dbReference type="SAM" id="Phobius"/>
    </source>
</evidence>
<protein>
    <submittedName>
        <fullName evidence="2">Uncharacterized protein</fullName>
    </submittedName>
</protein>